<dbReference type="Proteomes" id="UP000735302">
    <property type="component" value="Unassembled WGS sequence"/>
</dbReference>
<keyword evidence="1" id="KW-1133">Transmembrane helix</keyword>
<dbReference type="AlphaFoldDB" id="A0AAV4DLR0"/>
<feature type="transmembrane region" description="Helical" evidence="1">
    <location>
        <begin position="99"/>
        <end position="124"/>
    </location>
</feature>
<accession>A0AAV4DLR0</accession>
<evidence type="ECO:0000313" key="3">
    <source>
        <dbReference type="Proteomes" id="UP000735302"/>
    </source>
</evidence>
<sequence length="142" mass="15558">MEREIADCTGVRYESGYHGMNVPTLVGISRVRTPTGLQAGAGQSTGYPTSKRRFVAEVFRIGKRQKLKTTQILINGETDHLRIPAAEALNIKGCLGCKLIYPLWLLIKSYVMSSAMVTIVLTSLSLADISRLMLTIEDGQSV</sequence>
<gene>
    <name evidence="2" type="ORF">PoB_007159000</name>
</gene>
<protein>
    <submittedName>
        <fullName evidence="2">Uncharacterized protein</fullName>
    </submittedName>
</protein>
<dbReference type="EMBL" id="BLXT01007988">
    <property type="protein sequence ID" value="GFO45085.1"/>
    <property type="molecule type" value="Genomic_DNA"/>
</dbReference>
<keyword evidence="1" id="KW-0472">Membrane</keyword>
<evidence type="ECO:0000256" key="1">
    <source>
        <dbReference type="SAM" id="Phobius"/>
    </source>
</evidence>
<keyword evidence="3" id="KW-1185">Reference proteome</keyword>
<evidence type="ECO:0000313" key="2">
    <source>
        <dbReference type="EMBL" id="GFO45085.1"/>
    </source>
</evidence>
<name>A0AAV4DLR0_9GAST</name>
<keyword evidence="1" id="KW-0812">Transmembrane</keyword>
<organism evidence="2 3">
    <name type="scientific">Plakobranchus ocellatus</name>
    <dbReference type="NCBI Taxonomy" id="259542"/>
    <lineage>
        <taxon>Eukaryota</taxon>
        <taxon>Metazoa</taxon>
        <taxon>Spiralia</taxon>
        <taxon>Lophotrochozoa</taxon>
        <taxon>Mollusca</taxon>
        <taxon>Gastropoda</taxon>
        <taxon>Heterobranchia</taxon>
        <taxon>Euthyneura</taxon>
        <taxon>Panpulmonata</taxon>
        <taxon>Sacoglossa</taxon>
        <taxon>Placobranchoidea</taxon>
        <taxon>Plakobranchidae</taxon>
        <taxon>Plakobranchus</taxon>
    </lineage>
</organism>
<comment type="caution">
    <text evidence="2">The sequence shown here is derived from an EMBL/GenBank/DDBJ whole genome shotgun (WGS) entry which is preliminary data.</text>
</comment>
<reference evidence="2 3" key="1">
    <citation type="journal article" date="2021" name="Elife">
        <title>Chloroplast acquisition without the gene transfer in kleptoplastic sea slugs, Plakobranchus ocellatus.</title>
        <authorList>
            <person name="Maeda T."/>
            <person name="Takahashi S."/>
            <person name="Yoshida T."/>
            <person name="Shimamura S."/>
            <person name="Takaki Y."/>
            <person name="Nagai Y."/>
            <person name="Toyoda A."/>
            <person name="Suzuki Y."/>
            <person name="Arimoto A."/>
            <person name="Ishii H."/>
            <person name="Satoh N."/>
            <person name="Nishiyama T."/>
            <person name="Hasebe M."/>
            <person name="Maruyama T."/>
            <person name="Minagawa J."/>
            <person name="Obokata J."/>
            <person name="Shigenobu S."/>
        </authorList>
    </citation>
    <scope>NUCLEOTIDE SEQUENCE [LARGE SCALE GENOMIC DNA]</scope>
</reference>
<proteinExistence type="predicted"/>